<reference evidence="1" key="1">
    <citation type="journal article" date="2021" name="PeerJ">
        <title>Extensive microbial diversity within the chicken gut microbiome revealed by metagenomics and culture.</title>
        <authorList>
            <person name="Gilroy R."/>
            <person name="Ravi A."/>
            <person name="Getino M."/>
            <person name="Pursley I."/>
            <person name="Horton D.L."/>
            <person name="Alikhan N.F."/>
            <person name="Baker D."/>
            <person name="Gharbi K."/>
            <person name="Hall N."/>
            <person name="Watson M."/>
            <person name="Adriaenssens E.M."/>
            <person name="Foster-Nyarko E."/>
            <person name="Jarju S."/>
            <person name="Secka A."/>
            <person name="Antonio M."/>
            <person name="Oren A."/>
            <person name="Chaudhuri R.R."/>
            <person name="La Ragione R."/>
            <person name="Hildebrand F."/>
            <person name="Pallen M.J."/>
        </authorList>
    </citation>
    <scope>NUCLEOTIDE SEQUENCE</scope>
    <source>
        <strain evidence="1">CHK169-2315</strain>
    </source>
</reference>
<accession>A0A9D1TKI8</accession>
<reference evidence="1" key="2">
    <citation type="submission" date="2021-04" db="EMBL/GenBank/DDBJ databases">
        <authorList>
            <person name="Gilroy R."/>
        </authorList>
    </citation>
    <scope>NUCLEOTIDE SEQUENCE</scope>
    <source>
        <strain evidence="1">CHK169-2315</strain>
    </source>
</reference>
<gene>
    <name evidence="1" type="ORF">H9895_06985</name>
</gene>
<comment type="caution">
    <text evidence="1">The sequence shown here is derived from an EMBL/GenBank/DDBJ whole genome shotgun (WGS) entry which is preliminary data.</text>
</comment>
<evidence type="ECO:0000313" key="2">
    <source>
        <dbReference type="Proteomes" id="UP000823937"/>
    </source>
</evidence>
<name>A0A9D1TKI8_9BACI</name>
<protein>
    <submittedName>
        <fullName evidence="1">Uncharacterized protein</fullName>
    </submittedName>
</protein>
<sequence>ILYKTSKTYICLEGLRLVYVKNSCSKVGFNLLDAVLNFDKINKSQQINKIKDVVINSNDIILYGYDIQL</sequence>
<dbReference type="Proteomes" id="UP000823937">
    <property type="component" value="Unassembled WGS sequence"/>
</dbReference>
<dbReference type="EMBL" id="DXHX01000110">
    <property type="protein sequence ID" value="HIV74803.1"/>
    <property type="molecule type" value="Genomic_DNA"/>
</dbReference>
<organism evidence="1 2">
    <name type="scientific">Candidatus Pseudogracilibacillus intestinigallinarum</name>
    <dbReference type="NCBI Taxonomy" id="2838742"/>
    <lineage>
        <taxon>Bacteria</taxon>
        <taxon>Bacillati</taxon>
        <taxon>Bacillota</taxon>
        <taxon>Bacilli</taxon>
        <taxon>Bacillales</taxon>
        <taxon>Bacillaceae</taxon>
        <taxon>Pseudogracilibacillus</taxon>
    </lineage>
</organism>
<evidence type="ECO:0000313" key="1">
    <source>
        <dbReference type="EMBL" id="HIV74803.1"/>
    </source>
</evidence>
<feature type="non-terminal residue" evidence="1">
    <location>
        <position position="1"/>
    </location>
</feature>
<dbReference type="AlphaFoldDB" id="A0A9D1TKI8"/>
<proteinExistence type="predicted"/>